<dbReference type="EMBL" id="PQXM01000122">
    <property type="protein sequence ID" value="TGO77095.1"/>
    <property type="molecule type" value="Genomic_DNA"/>
</dbReference>
<dbReference type="InterPro" id="IPR047146">
    <property type="entry name" value="Cyt_P450_E_CYP52_fungi"/>
</dbReference>
<evidence type="ECO:0000256" key="7">
    <source>
        <dbReference type="ARBA" id="ARBA00023033"/>
    </source>
</evidence>
<dbReference type="GO" id="GO:0005506">
    <property type="term" value="F:iron ion binding"/>
    <property type="evidence" value="ECO:0007669"/>
    <property type="project" value="InterPro"/>
</dbReference>
<sequence>MPFLKCVLNESNYFPTRIHYIPTIPSFPQKKLKKTNTSHPTSRLHTQIPHNVRVALQTTLLPRGTSPLLIPSSTGVCFSPYLMHRSKAINGDDANIFLPCRAMGGIGIKRGGMGFYAVSWRTADLSWSFCAHGGVICYCSYYSELSEYSSTDWHFSVSIWIGKTDPDNCGFKRGGM</sequence>
<evidence type="ECO:0000256" key="1">
    <source>
        <dbReference type="ARBA" id="ARBA00001971"/>
    </source>
</evidence>
<evidence type="ECO:0000256" key="5">
    <source>
        <dbReference type="ARBA" id="ARBA00023002"/>
    </source>
</evidence>
<keyword evidence="7" id="KW-0503">Monooxygenase</keyword>
<comment type="caution">
    <text evidence="8">The sequence shown here is derived from an EMBL/GenBank/DDBJ whole genome shotgun (WGS) entry which is preliminary data.</text>
</comment>
<comment type="cofactor">
    <cofactor evidence="1">
        <name>heme</name>
        <dbReference type="ChEBI" id="CHEBI:30413"/>
    </cofactor>
</comment>
<dbReference type="AlphaFoldDB" id="A0A4Z1JTX1"/>
<dbReference type="SUPFAM" id="SSF48264">
    <property type="entry name" value="Cytochrome P450"/>
    <property type="match status" value="1"/>
</dbReference>
<evidence type="ECO:0000256" key="6">
    <source>
        <dbReference type="ARBA" id="ARBA00023004"/>
    </source>
</evidence>
<evidence type="ECO:0000256" key="3">
    <source>
        <dbReference type="ARBA" id="ARBA00022617"/>
    </source>
</evidence>
<dbReference type="GO" id="GO:0004497">
    <property type="term" value="F:monooxygenase activity"/>
    <property type="evidence" value="ECO:0007669"/>
    <property type="project" value="UniProtKB-KW"/>
</dbReference>
<proteinExistence type="inferred from homology"/>
<dbReference type="Gene3D" id="1.10.630.10">
    <property type="entry name" value="Cytochrome P450"/>
    <property type="match status" value="1"/>
</dbReference>
<protein>
    <submittedName>
        <fullName evidence="8">Uncharacterized protein</fullName>
    </submittedName>
</protein>
<reference evidence="8 9" key="1">
    <citation type="submission" date="2017-12" db="EMBL/GenBank/DDBJ databases">
        <title>Comparative genomics of Botrytis spp.</title>
        <authorList>
            <person name="Valero-Jimenez C.A."/>
            <person name="Tapia P."/>
            <person name="Veloso J."/>
            <person name="Silva-Moreno E."/>
            <person name="Staats M."/>
            <person name="Valdes J.H."/>
            <person name="Van Kan J.A.L."/>
        </authorList>
    </citation>
    <scope>NUCLEOTIDE SEQUENCE [LARGE SCALE GENOMIC DNA]</scope>
    <source>
        <strain evidence="8 9">Be9601</strain>
    </source>
</reference>
<keyword evidence="4" id="KW-0479">Metal-binding</keyword>
<evidence type="ECO:0000256" key="2">
    <source>
        <dbReference type="ARBA" id="ARBA00010617"/>
    </source>
</evidence>
<dbReference type="GO" id="GO:0016705">
    <property type="term" value="F:oxidoreductase activity, acting on paired donors, with incorporation or reduction of molecular oxygen"/>
    <property type="evidence" value="ECO:0007669"/>
    <property type="project" value="InterPro"/>
</dbReference>
<evidence type="ECO:0000313" key="8">
    <source>
        <dbReference type="EMBL" id="TGO77095.1"/>
    </source>
</evidence>
<evidence type="ECO:0000256" key="4">
    <source>
        <dbReference type="ARBA" id="ARBA00022723"/>
    </source>
</evidence>
<accession>A0A4Z1JTX1</accession>
<gene>
    <name evidence="8" type="ORF">BELL_0123g00100</name>
</gene>
<dbReference type="STRING" id="278938.A0A4Z1JTX1"/>
<dbReference type="GO" id="GO:0020037">
    <property type="term" value="F:heme binding"/>
    <property type="evidence" value="ECO:0007669"/>
    <property type="project" value="InterPro"/>
</dbReference>
<keyword evidence="5" id="KW-0560">Oxidoreductase</keyword>
<evidence type="ECO:0000313" key="9">
    <source>
        <dbReference type="Proteomes" id="UP000297229"/>
    </source>
</evidence>
<organism evidence="8 9">
    <name type="scientific">Botrytis elliptica</name>
    <dbReference type="NCBI Taxonomy" id="278938"/>
    <lineage>
        <taxon>Eukaryota</taxon>
        <taxon>Fungi</taxon>
        <taxon>Dikarya</taxon>
        <taxon>Ascomycota</taxon>
        <taxon>Pezizomycotina</taxon>
        <taxon>Leotiomycetes</taxon>
        <taxon>Helotiales</taxon>
        <taxon>Sclerotiniaceae</taxon>
        <taxon>Botrytis</taxon>
    </lineage>
</organism>
<dbReference type="PANTHER" id="PTHR24287:SF1">
    <property type="entry name" value="P450, PUTATIVE (EUROFUNG)-RELATED"/>
    <property type="match status" value="1"/>
</dbReference>
<name>A0A4Z1JTX1_9HELO</name>
<dbReference type="Proteomes" id="UP000297229">
    <property type="component" value="Unassembled WGS sequence"/>
</dbReference>
<dbReference type="InterPro" id="IPR036396">
    <property type="entry name" value="Cyt_P450_sf"/>
</dbReference>
<keyword evidence="3" id="KW-0349">Heme</keyword>
<keyword evidence="6" id="KW-0408">Iron</keyword>
<dbReference type="PANTHER" id="PTHR24287">
    <property type="entry name" value="P450, PUTATIVE (EUROFUNG)-RELATED"/>
    <property type="match status" value="1"/>
</dbReference>
<keyword evidence="9" id="KW-1185">Reference proteome</keyword>
<comment type="similarity">
    <text evidence="2">Belongs to the cytochrome P450 family.</text>
</comment>